<sequence>MWFVGAVGCGDSGGTVTASEGSTASTTGVTTEGTATTDPTTTGVPTTGPTSGGMTAGETMTGTTAVTTDATSSTTDAITGTSTTGDDLCEGGTLCGQPATCCPAGNECLLDNCLPTCDSGVYCGPSLDCCAAGQVCSGAECVTPGAPCQDSYDCQPGEYCEQTLGQCLPQPDPLTCEIVPEFDTLSAVPEWSWTEEEVFSSPAVADLDGDGVPEVVINTTRYKDSDDYQVGVIIVLDGATGLEKFRIDHDPNNNKFGSQGRTTVAVGDVSGDGLPDIVYPGRVSGGKSRSTPSTAWATGCGPRTPPTRTRSRRPPASTTAASPSPTSTRTTRPRSSSAPC</sequence>
<organism evidence="3 4">
    <name type="scientific">Nannocystis pusilla</name>
    <dbReference type="NCBI Taxonomy" id="889268"/>
    <lineage>
        <taxon>Bacteria</taxon>
        <taxon>Pseudomonadati</taxon>
        <taxon>Myxococcota</taxon>
        <taxon>Polyangia</taxon>
        <taxon>Nannocystales</taxon>
        <taxon>Nannocystaceae</taxon>
        <taxon>Nannocystis</taxon>
    </lineage>
</organism>
<feature type="compositionally biased region" description="Low complexity" evidence="2">
    <location>
        <begin position="314"/>
        <end position="340"/>
    </location>
</feature>
<dbReference type="InterPro" id="IPR028994">
    <property type="entry name" value="Integrin_alpha_N"/>
</dbReference>
<feature type="region of interest" description="Disordered" evidence="2">
    <location>
        <begin position="14"/>
        <end position="58"/>
    </location>
</feature>
<dbReference type="Gene3D" id="2.130.10.130">
    <property type="entry name" value="Integrin alpha, N-terminal"/>
    <property type="match status" value="1"/>
</dbReference>
<dbReference type="Pfam" id="PF01839">
    <property type="entry name" value="FG-GAP"/>
    <property type="match status" value="1"/>
</dbReference>
<accession>A0A9X3IVT9</accession>
<dbReference type="SUPFAM" id="SSF69318">
    <property type="entry name" value="Integrin alpha N-terminal domain"/>
    <property type="match status" value="1"/>
</dbReference>
<feature type="compositionally biased region" description="Polar residues" evidence="2">
    <location>
        <begin position="287"/>
        <end position="296"/>
    </location>
</feature>
<name>A0A9X3IVT9_9BACT</name>
<evidence type="ECO:0000313" key="3">
    <source>
        <dbReference type="EMBL" id="MCY1005741.1"/>
    </source>
</evidence>
<dbReference type="RefSeq" id="WP_267767537.1">
    <property type="nucleotide sequence ID" value="NZ_JAPNKE010000002.1"/>
</dbReference>
<proteinExistence type="predicted"/>
<keyword evidence="4" id="KW-1185">Reference proteome</keyword>
<reference evidence="3" key="1">
    <citation type="submission" date="2022-11" db="EMBL/GenBank/DDBJ databases">
        <title>Minimal conservation of predation-associated metabolite biosynthetic gene clusters underscores biosynthetic potential of Myxococcota including descriptions for ten novel species: Archangium lansinium sp. nov., Myxococcus landrumus sp. nov., Nannocystis bai.</title>
        <authorList>
            <person name="Ahearne A."/>
            <person name="Stevens C."/>
            <person name="Phillips K."/>
        </authorList>
    </citation>
    <scope>NUCLEOTIDE SEQUENCE</scope>
    <source>
        <strain evidence="3">Na p29</strain>
    </source>
</reference>
<evidence type="ECO:0000256" key="2">
    <source>
        <dbReference type="SAM" id="MobiDB-lite"/>
    </source>
</evidence>
<keyword evidence="1" id="KW-0732">Signal</keyword>
<evidence type="ECO:0000313" key="4">
    <source>
        <dbReference type="Proteomes" id="UP001150924"/>
    </source>
</evidence>
<feature type="region of interest" description="Disordered" evidence="2">
    <location>
        <begin position="280"/>
        <end position="340"/>
    </location>
</feature>
<comment type="caution">
    <text evidence="3">The sequence shown here is derived from an EMBL/GenBank/DDBJ whole genome shotgun (WGS) entry which is preliminary data.</text>
</comment>
<evidence type="ECO:0000256" key="1">
    <source>
        <dbReference type="ARBA" id="ARBA00022729"/>
    </source>
</evidence>
<dbReference type="InterPro" id="IPR013517">
    <property type="entry name" value="FG-GAP"/>
</dbReference>
<dbReference type="EMBL" id="JAPNKE010000002">
    <property type="protein sequence ID" value="MCY1005741.1"/>
    <property type="molecule type" value="Genomic_DNA"/>
</dbReference>
<gene>
    <name evidence="3" type="ORF">OV079_09220</name>
</gene>
<feature type="compositionally biased region" description="Low complexity" evidence="2">
    <location>
        <begin position="14"/>
        <end position="49"/>
    </location>
</feature>
<protein>
    <submittedName>
        <fullName evidence="3">VCBS repeat-containing protein</fullName>
    </submittedName>
</protein>
<dbReference type="Proteomes" id="UP001150924">
    <property type="component" value="Unassembled WGS sequence"/>
</dbReference>
<dbReference type="AlphaFoldDB" id="A0A9X3IVT9"/>